<organism evidence="2 3">
    <name type="scientific">Ramlibacter pinisoli</name>
    <dbReference type="NCBI Taxonomy" id="2682844"/>
    <lineage>
        <taxon>Bacteria</taxon>
        <taxon>Pseudomonadati</taxon>
        <taxon>Pseudomonadota</taxon>
        <taxon>Betaproteobacteria</taxon>
        <taxon>Burkholderiales</taxon>
        <taxon>Comamonadaceae</taxon>
        <taxon>Ramlibacter</taxon>
    </lineage>
</organism>
<feature type="region of interest" description="Disordered" evidence="1">
    <location>
        <begin position="346"/>
        <end position="366"/>
    </location>
</feature>
<dbReference type="PANTHER" id="PTHR48228">
    <property type="entry name" value="SUCCINYL-COA--D-CITRAMALATE COA-TRANSFERASE"/>
    <property type="match status" value="1"/>
</dbReference>
<evidence type="ECO:0000313" key="2">
    <source>
        <dbReference type="EMBL" id="MVQ32611.1"/>
    </source>
</evidence>
<name>A0A6N8IZZ4_9BURK</name>
<protein>
    <submittedName>
        <fullName evidence="2">CoA transferase</fullName>
    </submittedName>
</protein>
<evidence type="ECO:0000313" key="3">
    <source>
        <dbReference type="Proteomes" id="UP000469385"/>
    </source>
</evidence>
<dbReference type="PANTHER" id="PTHR48228:SF5">
    <property type="entry name" value="ALPHA-METHYLACYL-COA RACEMASE"/>
    <property type="match status" value="1"/>
</dbReference>
<dbReference type="Gene3D" id="3.40.50.10540">
    <property type="entry name" value="Crotonobetainyl-coa:carnitine coa-transferase, domain 1"/>
    <property type="match status" value="1"/>
</dbReference>
<dbReference type="AlphaFoldDB" id="A0A6N8IZZ4"/>
<dbReference type="InterPro" id="IPR023606">
    <property type="entry name" value="CoA-Trfase_III_dom_1_sf"/>
</dbReference>
<dbReference type="SUPFAM" id="SSF89796">
    <property type="entry name" value="CoA-transferase family III (CaiB/BaiF)"/>
    <property type="match status" value="1"/>
</dbReference>
<dbReference type="InterPro" id="IPR003673">
    <property type="entry name" value="CoA-Trfase_fam_III"/>
</dbReference>
<dbReference type="InterPro" id="IPR050509">
    <property type="entry name" value="CoA-transferase_III"/>
</dbReference>
<dbReference type="RefSeq" id="WP_157400548.1">
    <property type="nucleotide sequence ID" value="NZ_WSEL01000009.1"/>
</dbReference>
<reference evidence="2 3" key="1">
    <citation type="submission" date="2019-12" db="EMBL/GenBank/DDBJ databases">
        <authorList>
            <person name="Huq M.A."/>
        </authorList>
    </citation>
    <scope>NUCLEOTIDE SEQUENCE [LARGE SCALE GENOMIC DNA]</scope>
    <source>
        <strain evidence="2 3">MAH-25</strain>
    </source>
</reference>
<gene>
    <name evidence="2" type="ORF">GON04_24360</name>
</gene>
<keyword evidence="3" id="KW-1185">Reference proteome</keyword>
<dbReference type="Pfam" id="PF02515">
    <property type="entry name" value="CoA_transf_3"/>
    <property type="match status" value="1"/>
</dbReference>
<proteinExistence type="predicted"/>
<sequence length="371" mass="39322">MNTTESTSPLLQPAGPLRGLRVIELAGIGPGPFAAMLLSDMGADVVRIDRPGAGVRPPFDVVSRGRRVVEIDLRSPGGAQQALTLLERADALLEGFRPGVMERLGLGPAAVWQRNPRLVYGRMTGWGQDGPLAATAGHDIDYIALSGALATLGPAGAPPLPPMNLVGDYGGGSLYLVMGMLAALLEARSSGLGQVVDAAVLDGSASLLALYAGRVVRGDWLRERGANMLDGAPHYYRCYETADGRFMAVGAIEPQFYATLCERLGIDPASMPQQDRARWAHHADRLAALFRTATQAEWITRFEGSDACVSPVLPMDEAAGHPHVAHRRSYTTVDGVLQPNAAPRFSRSGQAVQGPPPATLSTPDDILAHWA</sequence>
<comment type="caution">
    <text evidence="2">The sequence shown here is derived from an EMBL/GenBank/DDBJ whole genome shotgun (WGS) entry which is preliminary data.</text>
</comment>
<dbReference type="Proteomes" id="UP000469385">
    <property type="component" value="Unassembled WGS sequence"/>
</dbReference>
<accession>A0A6N8IZZ4</accession>
<evidence type="ECO:0000256" key="1">
    <source>
        <dbReference type="SAM" id="MobiDB-lite"/>
    </source>
</evidence>
<keyword evidence="2" id="KW-0808">Transferase</keyword>
<dbReference type="InterPro" id="IPR044855">
    <property type="entry name" value="CoA-Trfase_III_dom3_sf"/>
</dbReference>
<dbReference type="Gene3D" id="3.30.1540.10">
    <property type="entry name" value="formyl-coa transferase, domain 3"/>
    <property type="match status" value="1"/>
</dbReference>
<dbReference type="EMBL" id="WSEL01000009">
    <property type="protein sequence ID" value="MVQ32611.1"/>
    <property type="molecule type" value="Genomic_DNA"/>
</dbReference>
<dbReference type="GO" id="GO:0016740">
    <property type="term" value="F:transferase activity"/>
    <property type="evidence" value="ECO:0007669"/>
    <property type="project" value="UniProtKB-KW"/>
</dbReference>